<evidence type="ECO:0000259" key="19">
    <source>
        <dbReference type="Pfam" id="PF01108"/>
    </source>
</evidence>
<evidence type="ECO:0000256" key="2">
    <source>
        <dbReference type="ARBA" id="ARBA00004479"/>
    </source>
</evidence>
<comment type="subunit">
    <text evidence="4">Interacts with HSPE; the interaction, inhibited by heparin, promotes the generation of activated factor X and activates coagulation in the presence of activated factor VII.</text>
</comment>
<keyword evidence="7" id="KW-0356">Hemostasis</keyword>
<dbReference type="Pfam" id="PF01108">
    <property type="entry name" value="Tissue_fac"/>
    <property type="match status" value="1"/>
</dbReference>
<gene>
    <name evidence="21" type="ORF">E1301_Tti000989</name>
</gene>
<dbReference type="PANTHER" id="PTHR20859:SF22">
    <property type="entry name" value="TISSUE FACTOR"/>
    <property type="match status" value="1"/>
</dbReference>
<dbReference type="PANTHER" id="PTHR20859">
    <property type="entry name" value="INTERFERON/INTERLEUKIN RECEPTOR"/>
    <property type="match status" value="1"/>
</dbReference>
<dbReference type="FunFam" id="2.60.40.10:FF:000899">
    <property type="entry name" value="Tissue factor"/>
    <property type="match status" value="1"/>
</dbReference>
<dbReference type="InterPro" id="IPR036116">
    <property type="entry name" value="FN3_sf"/>
</dbReference>
<proteinExistence type="inferred from homology"/>
<keyword evidence="14" id="KW-0325">Glycoprotein</keyword>
<dbReference type="GO" id="GO:0007596">
    <property type="term" value="P:blood coagulation"/>
    <property type="evidence" value="ECO:0007669"/>
    <property type="project" value="UniProtKB-KW"/>
</dbReference>
<dbReference type="EMBL" id="SOYY01000022">
    <property type="protein sequence ID" value="KAA0704696.1"/>
    <property type="molecule type" value="Genomic_DNA"/>
</dbReference>
<feature type="chain" id="PRO_5022921107" description="Tissue factor" evidence="18">
    <location>
        <begin position="26"/>
        <end position="293"/>
    </location>
</feature>
<evidence type="ECO:0000256" key="1">
    <source>
        <dbReference type="ARBA" id="ARBA00002201"/>
    </source>
</evidence>
<evidence type="ECO:0000256" key="8">
    <source>
        <dbReference type="ARBA" id="ARBA00022729"/>
    </source>
</evidence>
<feature type="domain" description="Fibronectin type-III" evidence="19">
    <location>
        <begin position="14"/>
        <end position="102"/>
    </location>
</feature>
<feature type="domain" description="Interferon/interleukin receptor" evidence="20">
    <location>
        <begin position="128"/>
        <end position="236"/>
    </location>
</feature>
<feature type="signal peptide" evidence="18">
    <location>
        <begin position="1"/>
        <end position="25"/>
    </location>
</feature>
<keyword evidence="13" id="KW-1015">Disulfide bond</keyword>
<dbReference type="InterPro" id="IPR001187">
    <property type="entry name" value="Tissue_factor"/>
</dbReference>
<evidence type="ECO:0000256" key="17">
    <source>
        <dbReference type="SAM" id="Phobius"/>
    </source>
</evidence>
<evidence type="ECO:0000256" key="9">
    <source>
        <dbReference type="ARBA" id="ARBA00022989"/>
    </source>
</evidence>
<evidence type="ECO:0000256" key="10">
    <source>
        <dbReference type="ARBA" id="ARBA00023084"/>
    </source>
</evidence>
<evidence type="ECO:0000256" key="6">
    <source>
        <dbReference type="ARBA" id="ARBA00022692"/>
    </source>
</evidence>
<evidence type="ECO:0000313" key="22">
    <source>
        <dbReference type="Proteomes" id="UP000324632"/>
    </source>
</evidence>
<evidence type="ECO:0000256" key="16">
    <source>
        <dbReference type="ARBA" id="ARBA00031171"/>
    </source>
</evidence>
<dbReference type="InterPro" id="IPR015373">
    <property type="entry name" value="Interferon/interleukin_rcp_dom"/>
</dbReference>
<name>A0A5A9N6X0_9TELE</name>
<evidence type="ECO:0000313" key="21">
    <source>
        <dbReference type="EMBL" id="KAA0704696.1"/>
    </source>
</evidence>
<dbReference type="PRINTS" id="PR00346">
    <property type="entry name" value="TISSUEFACTOR"/>
</dbReference>
<evidence type="ECO:0000256" key="14">
    <source>
        <dbReference type="ARBA" id="ARBA00023180"/>
    </source>
</evidence>
<evidence type="ECO:0000259" key="20">
    <source>
        <dbReference type="Pfam" id="PF09294"/>
    </source>
</evidence>
<keyword evidence="15" id="KW-0449">Lipoprotein</keyword>
<comment type="caution">
    <text evidence="21">The sequence shown here is derived from an EMBL/GenBank/DDBJ whole genome shotgun (WGS) entry which is preliminary data.</text>
</comment>
<dbReference type="InterPro" id="IPR013783">
    <property type="entry name" value="Ig-like_fold"/>
</dbReference>
<evidence type="ECO:0000256" key="12">
    <source>
        <dbReference type="ARBA" id="ARBA00023139"/>
    </source>
</evidence>
<evidence type="ECO:0000256" key="4">
    <source>
        <dbReference type="ARBA" id="ARBA00011184"/>
    </source>
</evidence>
<evidence type="ECO:0000256" key="5">
    <source>
        <dbReference type="ARBA" id="ARBA00018722"/>
    </source>
</evidence>
<keyword evidence="10" id="KW-0094">Blood coagulation</keyword>
<evidence type="ECO:0000256" key="3">
    <source>
        <dbReference type="ARBA" id="ARBA00009197"/>
    </source>
</evidence>
<comment type="function">
    <text evidence="1">Initiates blood coagulation by forming a complex with circulating factor VII or VIIa. The [TF:VIIa] complex activates factors IX or X by specific limited proteolysis. TF plays a role in normal hemostasis by initiating the cell-surface assembly and propagation of the coagulation protease cascade.</text>
</comment>
<evidence type="ECO:0000256" key="11">
    <source>
        <dbReference type="ARBA" id="ARBA00023136"/>
    </source>
</evidence>
<comment type="similarity">
    <text evidence="3">Belongs to the tissue factor family.</text>
</comment>
<protein>
    <recommendedName>
        <fullName evidence="5">Tissue factor</fullName>
    </recommendedName>
    <alternativeName>
        <fullName evidence="16">Coagulation factor III</fullName>
    </alternativeName>
</protein>
<dbReference type="Gene3D" id="2.60.40.10">
    <property type="entry name" value="Immunoglobulins"/>
    <property type="match status" value="2"/>
</dbReference>
<dbReference type="InterPro" id="IPR050650">
    <property type="entry name" value="Type-II_Cytokine-TF_Rcpt"/>
</dbReference>
<organism evidence="21 22">
    <name type="scientific">Triplophysa tibetana</name>
    <dbReference type="NCBI Taxonomy" id="1572043"/>
    <lineage>
        <taxon>Eukaryota</taxon>
        <taxon>Metazoa</taxon>
        <taxon>Chordata</taxon>
        <taxon>Craniata</taxon>
        <taxon>Vertebrata</taxon>
        <taxon>Euteleostomi</taxon>
        <taxon>Actinopterygii</taxon>
        <taxon>Neopterygii</taxon>
        <taxon>Teleostei</taxon>
        <taxon>Ostariophysi</taxon>
        <taxon>Cypriniformes</taxon>
        <taxon>Nemacheilidae</taxon>
        <taxon>Triplophysa</taxon>
    </lineage>
</organism>
<dbReference type="InterPro" id="IPR003961">
    <property type="entry name" value="FN3_dom"/>
</dbReference>
<keyword evidence="11 17" id="KW-0472">Membrane</keyword>
<keyword evidence="8 18" id="KW-0732">Signal</keyword>
<dbReference type="GO" id="GO:0004896">
    <property type="term" value="F:cytokine receptor activity"/>
    <property type="evidence" value="ECO:0007669"/>
    <property type="project" value="TreeGrafter"/>
</dbReference>
<evidence type="ECO:0000256" key="18">
    <source>
        <dbReference type="SAM" id="SignalP"/>
    </source>
</evidence>
<accession>A0A5A9N6X0</accession>
<dbReference type="GO" id="GO:0005886">
    <property type="term" value="C:plasma membrane"/>
    <property type="evidence" value="ECO:0007669"/>
    <property type="project" value="TreeGrafter"/>
</dbReference>
<evidence type="ECO:0000256" key="15">
    <source>
        <dbReference type="ARBA" id="ARBA00023288"/>
    </source>
</evidence>
<evidence type="ECO:0000256" key="7">
    <source>
        <dbReference type="ARBA" id="ARBA00022696"/>
    </source>
</evidence>
<keyword evidence="12" id="KW-0564">Palmitate</keyword>
<dbReference type="Proteomes" id="UP000324632">
    <property type="component" value="Chromosome 22"/>
</dbReference>
<reference evidence="21 22" key="1">
    <citation type="journal article" date="2019" name="Mol. Ecol. Resour.">
        <title>Chromosome-level genome assembly of Triplophysa tibetana, a fish adapted to the harsh high-altitude environment of the Tibetan Plateau.</title>
        <authorList>
            <person name="Yang X."/>
            <person name="Liu H."/>
            <person name="Ma Z."/>
            <person name="Zou Y."/>
            <person name="Zou M."/>
            <person name="Mao Y."/>
            <person name="Li X."/>
            <person name="Wang H."/>
            <person name="Chen T."/>
            <person name="Wang W."/>
            <person name="Yang R."/>
        </authorList>
    </citation>
    <scope>NUCLEOTIDE SEQUENCE [LARGE SCALE GENOMIC DNA]</scope>
    <source>
        <strain evidence="21">TTIB1903HZAU</strain>
        <tissue evidence="21">Muscle</tissue>
    </source>
</reference>
<keyword evidence="6 17" id="KW-0812">Transmembrane</keyword>
<keyword evidence="9 17" id="KW-1133">Transmembrane helix</keyword>
<feature type="transmembrane region" description="Helical" evidence="17">
    <location>
        <begin position="250"/>
        <end position="273"/>
    </location>
</feature>
<sequence>MESYRETRLQMLVFVFGVFFMSVCASDTFPKAQNVTWNSINFKTMLTWSPKPKDYSYTVEFYVIGQSRERSPHCIRSTETDCDLTTKLKDLKASYKADILSEPLLGVTSDLIEHPSTTSERFSPYSDTVIGRPEFKLEVDSDKRKTTLHVTDMPTALNNEKKERLSIRDVFKDELQYKVIYRKAKSTGKREKISKSSTIELTDLDRDVSYCFNVQVYLSFRSTDKQLGEMSHIQCSPEGNTSIFEDYGPAVIAGVILIIILALSAIISTIMMCHRRRKRVKNPGKEGQPLNYL</sequence>
<evidence type="ECO:0000256" key="13">
    <source>
        <dbReference type="ARBA" id="ARBA00023157"/>
    </source>
</evidence>
<comment type="subcellular location">
    <subcellularLocation>
        <location evidence="2">Membrane</location>
        <topology evidence="2">Single-pass type I membrane protein</topology>
    </subcellularLocation>
</comment>
<dbReference type="SUPFAM" id="SSF49265">
    <property type="entry name" value="Fibronectin type III"/>
    <property type="match status" value="2"/>
</dbReference>
<dbReference type="AlphaFoldDB" id="A0A5A9N6X0"/>
<dbReference type="Pfam" id="PF09294">
    <property type="entry name" value="Interfer-bind"/>
    <property type="match status" value="1"/>
</dbReference>
<keyword evidence="22" id="KW-1185">Reference proteome</keyword>